<dbReference type="OrthoDB" id="310895at2759"/>
<evidence type="ECO:0000256" key="1">
    <source>
        <dbReference type="ARBA" id="ARBA00009986"/>
    </source>
</evidence>
<dbReference type="PROSITE" id="PS00070">
    <property type="entry name" value="ALDEHYDE_DEHYDR_CYS"/>
    <property type="match status" value="1"/>
</dbReference>
<dbReference type="Proteomes" id="UP001150904">
    <property type="component" value="Unassembled WGS sequence"/>
</dbReference>
<dbReference type="FunFam" id="3.40.309.10:FF:000002">
    <property type="entry name" value="Methylmalonate-semialdehyde dehydrogenase (Acylating)"/>
    <property type="match status" value="1"/>
</dbReference>
<dbReference type="InterPro" id="IPR016162">
    <property type="entry name" value="Ald_DH_N"/>
</dbReference>
<proteinExistence type="inferred from homology"/>
<dbReference type="RefSeq" id="XP_058312772.1">
    <property type="nucleotide sequence ID" value="XM_058447361.1"/>
</dbReference>
<keyword evidence="7" id="KW-1185">Reference proteome</keyword>
<protein>
    <recommendedName>
        <fullName evidence="2">methylmalonate-semialdehyde dehydrogenase (CoA acylating)</fullName>
        <ecNumber evidence="2">1.2.1.27</ecNumber>
    </recommendedName>
</protein>
<dbReference type="PANTHER" id="PTHR43866:SF3">
    <property type="entry name" value="METHYLMALONATE-SEMIALDEHYDE DEHYDROGENASE [ACYLATING], MITOCHONDRIAL"/>
    <property type="match status" value="1"/>
</dbReference>
<dbReference type="Pfam" id="PF00171">
    <property type="entry name" value="Aldedh"/>
    <property type="match status" value="1"/>
</dbReference>
<dbReference type="GO" id="GO:0006210">
    <property type="term" value="P:thymine catabolic process"/>
    <property type="evidence" value="ECO:0007669"/>
    <property type="project" value="TreeGrafter"/>
</dbReference>
<dbReference type="InterPro" id="IPR016163">
    <property type="entry name" value="Ald_DH_C"/>
</dbReference>
<dbReference type="InterPro" id="IPR015590">
    <property type="entry name" value="Aldehyde_DH_dom"/>
</dbReference>
<dbReference type="GeneID" id="83174661"/>
<dbReference type="Gene3D" id="3.40.605.10">
    <property type="entry name" value="Aldehyde Dehydrogenase, Chain A, domain 1"/>
    <property type="match status" value="1"/>
</dbReference>
<dbReference type="GO" id="GO:0004491">
    <property type="term" value="F:methylmalonate-semialdehyde dehydrogenase (acylating, NAD) activity"/>
    <property type="evidence" value="ECO:0007669"/>
    <property type="project" value="UniProtKB-EC"/>
</dbReference>
<feature type="domain" description="Aldehyde dehydrogenase" evidence="5">
    <location>
        <begin position="47"/>
        <end position="507"/>
    </location>
</feature>
<reference evidence="6" key="1">
    <citation type="submission" date="2022-12" db="EMBL/GenBank/DDBJ databases">
        <authorList>
            <person name="Petersen C."/>
        </authorList>
    </citation>
    <scope>NUCLEOTIDE SEQUENCE</scope>
    <source>
        <strain evidence="6">IBT 15544</strain>
    </source>
</reference>
<reference evidence="6" key="2">
    <citation type="journal article" date="2023" name="IMA Fungus">
        <title>Comparative genomic study of the Penicillium genus elucidates a diverse pangenome and 15 lateral gene transfer events.</title>
        <authorList>
            <person name="Petersen C."/>
            <person name="Sorensen T."/>
            <person name="Nielsen M.R."/>
            <person name="Sondergaard T.E."/>
            <person name="Sorensen J.L."/>
            <person name="Fitzpatrick D.A."/>
            <person name="Frisvad J.C."/>
            <person name="Nielsen K.L."/>
        </authorList>
    </citation>
    <scope>NUCLEOTIDE SEQUENCE</scope>
    <source>
        <strain evidence="6">IBT 15544</strain>
    </source>
</reference>
<sequence>MTRESESTVGKVVLETTATSFPSSHRKIAEPNDTPYFVENEFRLSTAESFIDVHDPATNNVVTRVPQMTKQELQDVISSAQKAFPSWKRTSVIARQQIMFRFVALIRENWDRLAAVITLEQGKTVADAKGDVLRGLQVAEAACSGPEYMKGEILEVAKDMETRTYREPLGVVSVICPFNFPAMIPLWCIPIATITGNTVVLKPSERAPGAAMILAELAEKAGFPKGVINVVHGAHDTVNILLDAPEIKAISFVGSNKAGEYIYERGSANGKRVQANLGAKNHALILPDADKEQTLDAIIAAAFGAAGQRCMALSVAVFVGETASWLPQLVRRAKALSVNGGFESEADLGPVVTPQSKARIEKLVGSAASEGANILLDGRGIKPTYYPNGNWVGPTIITDVKPSMECYREEIFGPVLSCITVDSLDEGIDLINQNEYGNGAALFTSSGIHAERFRNNIEAGQVGVNVPIPVPLPMFSFSGNKRSVAGGGSNTFYGKPGVNFYTQLKTVTSKWTRRDVEPSTMGLSMPTHS</sequence>
<evidence type="ECO:0000256" key="4">
    <source>
        <dbReference type="ARBA" id="ARBA00023027"/>
    </source>
</evidence>
<comment type="caution">
    <text evidence="6">The sequence shown here is derived from an EMBL/GenBank/DDBJ whole genome shotgun (WGS) entry which is preliminary data.</text>
</comment>
<organism evidence="6 7">
    <name type="scientific">Penicillium cinerascens</name>
    <dbReference type="NCBI Taxonomy" id="70096"/>
    <lineage>
        <taxon>Eukaryota</taxon>
        <taxon>Fungi</taxon>
        <taxon>Dikarya</taxon>
        <taxon>Ascomycota</taxon>
        <taxon>Pezizomycotina</taxon>
        <taxon>Eurotiomycetes</taxon>
        <taxon>Eurotiomycetidae</taxon>
        <taxon>Eurotiales</taxon>
        <taxon>Aspergillaceae</taxon>
        <taxon>Penicillium</taxon>
    </lineage>
</organism>
<dbReference type="CDD" id="cd07085">
    <property type="entry name" value="ALDH_F6_MMSDH"/>
    <property type="match status" value="1"/>
</dbReference>
<keyword evidence="3" id="KW-0560">Oxidoreductase</keyword>
<name>A0A9W9NGA7_9EURO</name>
<dbReference type="InterPro" id="IPR016160">
    <property type="entry name" value="Ald_DH_CS_CYS"/>
</dbReference>
<keyword evidence="4" id="KW-0520">NAD</keyword>
<dbReference type="AlphaFoldDB" id="A0A9W9NGA7"/>
<evidence type="ECO:0000313" key="6">
    <source>
        <dbReference type="EMBL" id="KAJ5218199.1"/>
    </source>
</evidence>
<comment type="similarity">
    <text evidence="1">Belongs to the aldehyde dehydrogenase family.</text>
</comment>
<dbReference type="Gene3D" id="3.40.309.10">
    <property type="entry name" value="Aldehyde Dehydrogenase, Chain A, domain 2"/>
    <property type="match status" value="1"/>
</dbReference>
<dbReference type="GO" id="GO:0006574">
    <property type="term" value="P:L-valine catabolic process"/>
    <property type="evidence" value="ECO:0007669"/>
    <property type="project" value="TreeGrafter"/>
</dbReference>
<dbReference type="EC" id="1.2.1.27" evidence="2"/>
<dbReference type="FunFam" id="3.40.605.10:FF:000003">
    <property type="entry name" value="Methylmalonate-semialdehyde dehydrogenase [acylating]"/>
    <property type="match status" value="1"/>
</dbReference>
<evidence type="ECO:0000256" key="2">
    <source>
        <dbReference type="ARBA" id="ARBA00013048"/>
    </source>
</evidence>
<gene>
    <name evidence="6" type="ORF">N7498_000298</name>
</gene>
<dbReference type="SUPFAM" id="SSF53720">
    <property type="entry name" value="ALDH-like"/>
    <property type="match status" value="1"/>
</dbReference>
<dbReference type="InterPro" id="IPR010061">
    <property type="entry name" value="MeMal-semiAld_DH"/>
</dbReference>
<dbReference type="InterPro" id="IPR016161">
    <property type="entry name" value="Ald_DH/histidinol_DH"/>
</dbReference>
<dbReference type="NCBIfam" id="TIGR01722">
    <property type="entry name" value="MMSDH"/>
    <property type="match status" value="1"/>
</dbReference>
<dbReference type="EMBL" id="JAPQKR010000004">
    <property type="protein sequence ID" value="KAJ5218199.1"/>
    <property type="molecule type" value="Genomic_DNA"/>
</dbReference>
<dbReference type="PANTHER" id="PTHR43866">
    <property type="entry name" value="MALONATE-SEMIALDEHYDE DEHYDROGENASE"/>
    <property type="match status" value="1"/>
</dbReference>
<dbReference type="GO" id="GO:0005739">
    <property type="term" value="C:mitochondrion"/>
    <property type="evidence" value="ECO:0007669"/>
    <property type="project" value="TreeGrafter"/>
</dbReference>
<evidence type="ECO:0000256" key="3">
    <source>
        <dbReference type="ARBA" id="ARBA00023002"/>
    </source>
</evidence>
<accession>A0A9W9NGA7</accession>
<evidence type="ECO:0000313" key="7">
    <source>
        <dbReference type="Proteomes" id="UP001150904"/>
    </source>
</evidence>
<evidence type="ECO:0000259" key="5">
    <source>
        <dbReference type="Pfam" id="PF00171"/>
    </source>
</evidence>